<dbReference type="PATRIC" id="fig|1429438.4.peg.6174"/>
<feature type="binding site" evidence="10">
    <location>
        <position position="111"/>
    </location>
    <ligand>
        <name>4-amino-2-methyl-5-(diphosphooxymethyl)pyrimidine</name>
        <dbReference type="ChEBI" id="CHEBI:57841"/>
    </ligand>
</feature>
<feature type="binding site" evidence="10">
    <location>
        <position position="73"/>
    </location>
    <ligand>
        <name>Mg(2+)</name>
        <dbReference type="ChEBI" id="CHEBI:18420"/>
    </ligand>
</feature>
<comment type="catalytic activity">
    <reaction evidence="8 10 11">
        <text>2-(2-carboxy-4-methylthiazol-5-yl)ethyl phosphate + 4-amino-2-methyl-5-(diphosphooxymethyl)pyrimidine + 2 H(+) = thiamine phosphate + CO2 + diphosphate</text>
        <dbReference type="Rhea" id="RHEA:47848"/>
        <dbReference type="ChEBI" id="CHEBI:15378"/>
        <dbReference type="ChEBI" id="CHEBI:16526"/>
        <dbReference type="ChEBI" id="CHEBI:33019"/>
        <dbReference type="ChEBI" id="CHEBI:37575"/>
        <dbReference type="ChEBI" id="CHEBI:57841"/>
        <dbReference type="ChEBI" id="CHEBI:62890"/>
        <dbReference type="EC" id="2.5.1.3"/>
    </reaction>
</comment>
<evidence type="ECO:0000313" key="14">
    <source>
        <dbReference type="EMBL" id="ETW94968.1"/>
    </source>
</evidence>
<feature type="binding site" evidence="10">
    <location>
        <position position="168"/>
    </location>
    <ligand>
        <name>2-[(2R,5Z)-2-carboxy-4-methylthiazol-5(2H)-ylidene]ethyl phosphate</name>
        <dbReference type="ChEBI" id="CHEBI:62899"/>
    </ligand>
</feature>
<evidence type="ECO:0000256" key="4">
    <source>
        <dbReference type="ARBA" id="ARBA00022723"/>
    </source>
</evidence>
<accession>W4LA44</accession>
<evidence type="ECO:0000256" key="9">
    <source>
        <dbReference type="ARBA" id="ARBA00047883"/>
    </source>
</evidence>
<dbReference type="GO" id="GO:0005737">
    <property type="term" value="C:cytoplasm"/>
    <property type="evidence" value="ECO:0007669"/>
    <property type="project" value="TreeGrafter"/>
</dbReference>
<evidence type="ECO:0000256" key="6">
    <source>
        <dbReference type="ARBA" id="ARBA00022977"/>
    </source>
</evidence>
<dbReference type="InterPro" id="IPR034291">
    <property type="entry name" value="TMP_synthase"/>
</dbReference>
<comment type="catalytic activity">
    <reaction evidence="7 10 11">
        <text>4-methyl-5-(2-phosphooxyethyl)-thiazole + 4-amino-2-methyl-5-(diphosphooxymethyl)pyrimidine + H(+) = thiamine phosphate + diphosphate</text>
        <dbReference type="Rhea" id="RHEA:22328"/>
        <dbReference type="ChEBI" id="CHEBI:15378"/>
        <dbReference type="ChEBI" id="CHEBI:33019"/>
        <dbReference type="ChEBI" id="CHEBI:37575"/>
        <dbReference type="ChEBI" id="CHEBI:57841"/>
        <dbReference type="ChEBI" id="CHEBI:58296"/>
        <dbReference type="EC" id="2.5.1.3"/>
    </reaction>
</comment>
<comment type="function">
    <text evidence="1 10">Condenses 4-methyl-5-(beta-hydroxyethyl)thiazole monophosphate (THZ-P) and 2-methyl-4-amino-5-hydroxymethyl pyrimidine pyrophosphate (HMP-PP) to form thiamine monophosphate (TMP).</text>
</comment>
<dbReference type="HOGENOM" id="CLU_018272_3_2_7"/>
<comment type="similarity">
    <text evidence="10 11">Belongs to the thiamine-phosphate synthase family.</text>
</comment>
<dbReference type="CDD" id="cd00564">
    <property type="entry name" value="TMP_TenI"/>
    <property type="match status" value="1"/>
</dbReference>
<keyword evidence="15" id="KW-1185">Reference proteome</keyword>
<comment type="caution">
    <text evidence="14">The sequence shown here is derived from an EMBL/GenBank/DDBJ whole genome shotgun (WGS) entry which is preliminary data.</text>
</comment>
<dbReference type="PANTHER" id="PTHR20857:SF15">
    <property type="entry name" value="THIAMINE-PHOSPHATE SYNTHASE"/>
    <property type="match status" value="1"/>
</dbReference>
<keyword evidence="3 10" id="KW-0808">Transferase</keyword>
<feature type="binding site" evidence="10">
    <location>
        <begin position="137"/>
        <end position="139"/>
    </location>
    <ligand>
        <name>2-[(2R,5Z)-2-carboxy-4-methylthiazol-5(2H)-ylidene]ethyl phosphate</name>
        <dbReference type="ChEBI" id="CHEBI:62899"/>
    </ligand>
</feature>
<dbReference type="GO" id="GO:0009228">
    <property type="term" value="P:thiamine biosynthetic process"/>
    <property type="evidence" value="ECO:0007669"/>
    <property type="project" value="UniProtKB-KW"/>
</dbReference>
<evidence type="ECO:0000256" key="7">
    <source>
        <dbReference type="ARBA" id="ARBA00047334"/>
    </source>
</evidence>
<dbReference type="UniPathway" id="UPA00060">
    <property type="reaction ID" value="UER00141"/>
</dbReference>
<dbReference type="NCBIfam" id="TIGR00693">
    <property type="entry name" value="thiE"/>
    <property type="match status" value="1"/>
</dbReference>
<keyword evidence="5 10" id="KW-0460">Magnesium</keyword>
<dbReference type="EC" id="2.5.1.3" evidence="10"/>
<proteinExistence type="inferred from homology"/>
<keyword evidence="4 10" id="KW-0479">Metal-binding</keyword>
<dbReference type="PANTHER" id="PTHR20857">
    <property type="entry name" value="THIAMINE-PHOSPHATE PYROPHOSPHORYLASE"/>
    <property type="match status" value="1"/>
</dbReference>
<reference evidence="14 15" key="1">
    <citation type="journal article" date="2014" name="Nature">
        <title>An environmental bacterial taxon with a large and distinct metabolic repertoire.</title>
        <authorList>
            <person name="Wilson M.C."/>
            <person name="Mori T."/>
            <person name="Ruckert C."/>
            <person name="Uria A.R."/>
            <person name="Helf M.J."/>
            <person name="Takada K."/>
            <person name="Gernert C."/>
            <person name="Steffens U.A."/>
            <person name="Heycke N."/>
            <person name="Schmitt S."/>
            <person name="Rinke C."/>
            <person name="Helfrich E.J."/>
            <person name="Brachmann A.O."/>
            <person name="Gurgui C."/>
            <person name="Wakimoto T."/>
            <person name="Kracht M."/>
            <person name="Crusemann M."/>
            <person name="Hentschel U."/>
            <person name="Abe I."/>
            <person name="Matsunaga S."/>
            <person name="Kalinowski J."/>
            <person name="Takeyama H."/>
            <person name="Piel J."/>
        </authorList>
    </citation>
    <scope>NUCLEOTIDE SEQUENCE [LARGE SCALE GENOMIC DNA]</scope>
    <source>
        <strain evidence="15">TSY1</strain>
    </source>
</reference>
<evidence type="ECO:0000313" key="15">
    <source>
        <dbReference type="Proteomes" id="UP000019141"/>
    </source>
</evidence>
<gene>
    <name evidence="10" type="primary">thiE</name>
    <name evidence="14" type="ORF">ETSY1_32560</name>
</gene>
<comment type="caution">
    <text evidence="10">Lacks conserved residue(s) required for the propagation of feature annotation.</text>
</comment>
<evidence type="ECO:0000259" key="13">
    <source>
        <dbReference type="Pfam" id="PF02581"/>
    </source>
</evidence>
<dbReference type="Proteomes" id="UP000019141">
    <property type="component" value="Unassembled WGS sequence"/>
</dbReference>
<name>W4LA44_ENTF1</name>
<dbReference type="InterPro" id="IPR013785">
    <property type="entry name" value="Aldolase_TIM"/>
</dbReference>
<dbReference type="HAMAP" id="MF_00097">
    <property type="entry name" value="TMP_synthase"/>
    <property type="match status" value="1"/>
</dbReference>
<evidence type="ECO:0000256" key="3">
    <source>
        <dbReference type="ARBA" id="ARBA00022679"/>
    </source>
</evidence>
<keyword evidence="6 10" id="KW-0784">Thiamine biosynthesis</keyword>
<evidence type="ECO:0000256" key="8">
    <source>
        <dbReference type="ARBA" id="ARBA00047851"/>
    </source>
</evidence>
<dbReference type="FunFam" id="3.20.20.70:FF:000096">
    <property type="entry name" value="Thiamine-phosphate synthase"/>
    <property type="match status" value="1"/>
</dbReference>
<dbReference type="GO" id="GO:0009229">
    <property type="term" value="P:thiamine diphosphate biosynthetic process"/>
    <property type="evidence" value="ECO:0007669"/>
    <property type="project" value="UniProtKB-UniRule"/>
</dbReference>
<dbReference type="GO" id="GO:0000287">
    <property type="term" value="F:magnesium ion binding"/>
    <property type="evidence" value="ECO:0007669"/>
    <property type="project" value="UniProtKB-UniRule"/>
</dbReference>
<dbReference type="GO" id="GO:0004789">
    <property type="term" value="F:thiamine-phosphate diphosphorylase activity"/>
    <property type="evidence" value="ECO:0007669"/>
    <property type="project" value="UniProtKB-UniRule"/>
</dbReference>
<evidence type="ECO:0000256" key="11">
    <source>
        <dbReference type="RuleBase" id="RU003826"/>
    </source>
</evidence>
<dbReference type="InterPro" id="IPR036206">
    <property type="entry name" value="ThiamineP_synth_sf"/>
</dbReference>
<dbReference type="EMBL" id="AZHW01000977">
    <property type="protein sequence ID" value="ETW94968.1"/>
    <property type="molecule type" value="Genomic_DNA"/>
</dbReference>
<evidence type="ECO:0000256" key="2">
    <source>
        <dbReference type="ARBA" id="ARBA00005165"/>
    </source>
</evidence>
<organism evidence="14 15">
    <name type="scientific">Entotheonella factor</name>
    <dbReference type="NCBI Taxonomy" id="1429438"/>
    <lineage>
        <taxon>Bacteria</taxon>
        <taxon>Pseudomonadati</taxon>
        <taxon>Nitrospinota/Tectimicrobiota group</taxon>
        <taxon>Candidatus Tectimicrobiota</taxon>
        <taxon>Candidatus Entotheonellia</taxon>
        <taxon>Candidatus Entotheonellales</taxon>
        <taxon>Candidatus Entotheonellaceae</taxon>
        <taxon>Candidatus Entotheonella</taxon>
    </lineage>
</organism>
<dbReference type="Gene3D" id="3.20.20.70">
    <property type="entry name" value="Aldolase class I"/>
    <property type="match status" value="1"/>
</dbReference>
<dbReference type="SUPFAM" id="SSF51391">
    <property type="entry name" value="Thiamin phosphate synthase"/>
    <property type="match status" value="1"/>
</dbReference>
<feature type="binding site" evidence="10">
    <location>
        <begin position="40"/>
        <end position="44"/>
    </location>
    <ligand>
        <name>4-amino-2-methyl-5-(diphosphooxymethyl)pyrimidine</name>
        <dbReference type="ChEBI" id="CHEBI:57841"/>
    </ligand>
</feature>
<feature type="domain" description="Thiamine phosphate synthase/TenI" evidence="13">
    <location>
        <begin position="10"/>
        <end position="191"/>
    </location>
</feature>
<protein>
    <recommendedName>
        <fullName evidence="10">Thiamine-phosphate synthase</fullName>
        <shortName evidence="10">TP synthase</shortName>
        <shortName evidence="10">TPS</shortName>
        <ecNumber evidence="10">2.5.1.3</ecNumber>
    </recommendedName>
    <alternativeName>
        <fullName evidence="10">Thiamine-phosphate pyrophosphorylase</fullName>
        <shortName evidence="10">TMP pyrophosphorylase</shortName>
        <shortName evidence="10">TMP-PPase</shortName>
    </alternativeName>
</protein>
<feature type="binding site" evidence="10">
    <location>
        <position position="72"/>
    </location>
    <ligand>
        <name>4-amino-2-methyl-5-(diphosphooxymethyl)pyrimidine</name>
        <dbReference type="ChEBI" id="CHEBI:57841"/>
    </ligand>
</feature>
<dbReference type="Pfam" id="PF02581">
    <property type="entry name" value="TMP-TENI"/>
    <property type="match status" value="1"/>
</dbReference>
<evidence type="ECO:0000256" key="12">
    <source>
        <dbReference type="RuleBase" id="RU004253"/>
    </source>
</evidence>
<comment type="catalytic activity">
    <reaction evidence="9 10 11">
        <text>2-[(2R,5Z)-2-carboxy-4-methylthiazol-5(2H)-ylidene]ethyl phosphate + 4-amino-2-methyl-5-(diphosphooxymethyl)pyrimidine + 2 H(+) = thiamine phosphate + CO2 + diphosphate</text>
        <dbReference type="Rhea" id="RHEA:47844"/>
        <dbReference type="ChEBI" id="CHEBI:15378"/>
        <dbReference type="ChEBI" id="CHEBI:16526"/>
        <dbReference type="ChEBI" id="CHEBI:33019"/>
        <dbReference type="ChEBI" id="CHEBI:37575"/>
        <dbReference type="ChEBI" id="CHEBI:57841"/>
        <dbReference type="ChEBI" id="CHEBI:62899"/>
        <dbReference type="EC" id="2.5.1.3"/>
    </reaction>
</comment>
<evidence type="ECO:0000256" key="10">
    <source>
        <dbReference type="HAMAP-Rule" id="MF_00097"/>
    </source>
</evidence>
<comment type="cofactor">
    <cofactor evidence="10">
        <name>Mg(2+)</name>
        <dbReference type="ChEBI" id="CHEBI:18420"/>
    </cofactor>
    <text evidence="10">Binds 1 Mg(2+) ion per subunit.</text>
</comment>
<feature type="binding site" evidence="10">
    <location>
        <position position="140"/>
    </location>
    <ligand>
        <name>4-amino-2-methyl-5-(diphosphooxymethyl)pyrimidine</name>
        <dbReference type="ChEBI" id="CHEBI:57841"/>
    </ligand>
</feature>
<dbReference type="AlphaFoldDB" id="W4LA44"/>
<comment type="pathway">
    <text evidence="2 10 12">Cofactor biosynthesis; thiamine diphosphate biosynthesis; thiamine phosphate from 4-amino-2-methyl-5-diphosphomethylpyrimidine and 4-methyl-5-(2-phosphoethyl)-thiazole: step 1/1.</text>
</comment>
<evidence type="ECO:0000256" key="5">
    <source>
        <dbReference type="ARBA" id="ARBA00022842"/>
    </source>
</evidence>
<evidence type="ECO:0000256" key="1">
    <source>
        <dbReference type="ARBA" id="ARBA00003814"/>
    </source>
</evidence>
<dbReference type="InterPro" id="IPR022998">
    <property type="entry name" value="ThiamineP_synth_TenI"/>
</dbReference>
<sequence length="212" mass="22757">MQMARSIPRLYVVTDRQQTAGRPLEEVVAAAAQGGAGMIQLREKDFTARELYDLGRRLQDRLKPYGIPLLINDRLDVAQALDAAGVHLAGHSLAPSLARRVLGPDKLIGVSTHSLDHARQAMREGADFIVFGPVFDTPSKRQYGAPQGLQRLTDIVANITCPVIAIGGINTDNLPQVLQTGAHGVAMIRAVLAASDPGEAAWQLAQQLNTIS</sequence>